<feature type="region of interest" description="Disordered" evidence="1">
    <location>
        <begin position="46"/>
        <end position="253"/>
    </location>
</feature>
<name>A0ABW6C052_9BACT</name>
<dbReference type="EMBL" id="JBHUOX010000023">
    <property type="protein sequence ID" value="MFD3003055.1"/>
    <property type="molecule type" value="Genomic_DNA"/>
</dbReference>
<accession>A0ABW6C052</accession>
<keyword evidence="3" id="KW-1185">Reference proteome</keyword>
<protein>
    <recommendedName>
        <fullName evidence="4">Colicin import membrane protein</fullName>
    </recommendedName>
</protein>
<feature type="compositionally biased region" description="Basic and acidic residues" evidence="1">
    <location>
        <begin position="152"/>
        <end position="182"/>
    </location>
</feature>
<comment type="caution">
    <text evidence="2">The sequence shown here is derived from an EMBL/GenBank/DDBJ whole genome shotgun (WGS) entry which is preliminary data.</text>
</comment>
<evidence type="ECO:0008006" key="4">
    <source>
        <dbReference type="Google" id="ProtNLM"/>
    </source>
</evidence>
<evidence type="ECO:0000256" key="1">
    <source>
        <dbReference type="SAM" id="MobiDB-lite"/>
    </source>
</evidence>
<feature type="compositionally biased region" description="Low complexity" evidence="1">
    <location>
        <begin position="188"/>
        <end position="222"/>
    </location>
</feature>
<feature type="compositionally biased region" description="Low complexity" evidence="1">
    <location>
        <begin position="92"/>
        <end position="106"/>
    </location>
</feature>
<evidence type="ECO:0000313" key="2">
    <source>
        <dbReference type="EMBL" id="MFD3003055.1"/>
    </source>
</evidence>
<gene>
    <name evidence="2" type="ORF">ACFS7Z_22005</name>
</gene>
<feature type="compositionally biased region" description="Basic and acidic residues" evidence="1">
    <location>
        <begin position="108"/>
        <end position="133"/>
    </location>
</feature>
<reference evidence="3" key="1">
    <citation type="journal article" date="2019" name="Int. J. Syst. Evol. Microbiol.">
        <title>The Global Catalogue of Microorganisms (GCM) 10K type strain sequencing project: providing services to taxonomists for standard genome sequencing and annotation.</title>
        <authorList>
            <consortium name="The Broad Institute Genomics Platform"/>
            <consortium name="The Broad Institute Genome Sequencing Center for Infectious Disease"/>
            <person name="Wu L."/>
            <person name="Ma J."/>
        </authorList>
    </citation>
    <scope>NUCLEOTIDE SEQUENCE [LARGE SCALE GENOMIC DNA]</scope>
    <source>
        <strain evidence="3">KCTC 23984</strain>
    </source>
</reference>
<dbReference type="Proteomes" id="UP001597641">
    <property type="component" value="Unassembled WGS sequence"/>
</dbReference>
<feature type="compositionally biased region" description="Basic and acidic residues" evidence="1">
    <location>
        <begin position="58"/>
        <end position="90"/>
    </location>
</feature>
<sequence length="253" mass="25440">MNVAFAQTIPTAVKVKEKAQTEVPATPKDKSKAVNYGQAVAGVAKSTAADAKGGSEVPVDKGSKAGAEPAKKAEANNIADGKRAEQKGKETAPVAQQAEALAAARAKASKEESDRATDRTEVEINGQERKAEAHGAAVAAVAQGTQAQGQEKGQEVKEVATTNQKEKPAKVEVGEKSAEAAKVKPAVRRGGASRAAGAARAAGTVNAREGGAAARGAANGAGKPAKVNTNGASARPVQVGGAVKVNNKVKLRN</sequence>
<organism evidence="2 3">
    <name type="scientific">Pontibacter toksunensis</name>
    <dbReference type="NCBI Taxonomy" id="1332631"/>
    <lineage>
        <taxon>Bacteria</taxon>
        <taxon>Pseudomonadati</taxon>
        <taxon>Bacteroidota</taxon>
        <taxon>Cytophagia</taxon>
        <taxon>Cytophagales</taxon>
        <taxon>Hymenobacteraceae</taxon>
        <taxon>Pontibacter</taxon>
    </lineage>
</organism>
<evidence type="ECO:0000313" key="3">
    <source>
        <dbReference type="Proteomes" id="UP001597641"/>
    </source>
</evidence>
<feature type="compositionally biased region" description="Low complexity" evidence="1">
    <location>
        <begin position="134"/>
        <end position="151"/>
    </location>
</feature>
<proteinExistence type="predicted"/>